<name>A0A091BKP9_9GAMM</name>
<accession>A0A091BKP9</accession>
<dbReference type="STRING" id="1121015.GCA_000420545_01415"/>
<dbReference type="OrthoDB" id="9796919at2"/>
<dbReference type="eggNOG" id="COG3393">
    <property type="taxonomic scope" value="Bacteria"/>
</dbReference>
<feature type="domain" description="N-acetyltransferase" evidence="1">
    <location>
        <begin position="87"/>
        <end position="227"/>
    </location>
</feature>
<evidence type="ECO:0000259" key="1">
    <source>
        <dbReference type="PROSITE" id="PS51186"/>
    </source>
</evidence>
<protein>
    <recommendedName>
        <fullName evidence="1">N-acetyltransferase domain-containing protein</fullName>
    </recommendedName>
</protein>
<dbReference type="SUPFAM" id="SSF55729">
    <property type="entry name" value="Acyl-CoA N-acyltransferases (Nat)"/>
    <property type="match status" value="1"/>
</dbReference>
<dbReference type="EMBL" id="AVCI01000001">
    <property type="protein sequence ID" value="KFN44880.1"/>
    <property type="molecule type" value="Genomic_DNA"/>
</dbReference>
<gene>
    <name evidence="2" type="ORF">N789_02355</name>
</gene>
<dbReference type="CDD" id="cd04301">
    <property type="entry name" value="NAT_SF"/>
    <property type="match status" value="1"/>
</dbReference>
<evidence type="ECO:0000313" key="2">
    <source>
        <dbReference type="EMBL" id="KFN44880.1"/>
    </source>
</evidence>
<dbReference type="InterPro" id="IPR016181">
    <property type="entry name" value="Acyl_CoA_acyltransferase"/>
</dbReference>
<dbReference type="Pfam" id="PF08445">
    <property type="entry name" value="FR47"/>
    <property type="match status" value="1"/>
</dbReference>
<dbReference type="InterPro" id="IPR013653">
    <property type="entry name" value="GCN5-like_dom"/>
</dbReference>
<organism evidence="2 3">
    <name type="scientific">Arenimonas oryziterrae DSM 21050 = YC6267</name>
    <dbReference type="NCBI Taxonomy" id="1121015"/>
    <lineage>
        <taxon>Bacteria</taxon>
        <taxon>Pseudomonadati</taxon>
        <taxon>Pseudomonadota</taxon>
        <taxon>Gammaproteobacteria</taxon>
        <taxon>Lysobacterales</taxon>
        <taxon>Lysobacteraceae</taxon>
        <taxon>Arenimonas</taxon>
    </lineage>
</organism>
<dbReference type="InterPro" id="IPR000182">
    <property type="entry name" value="GNAT_dom"/>
</dbReference>
<comment type="caution">
    <text evidence="2">The sequence shown here is derived from an EMBL/GenBank/DDBJ whole genome shotgun (WGS) entry which is preliminary data.</text>
</comment>
<dbReference type="Gene3D" id="3.40.630.30">
    <property type="match status" value="1"/>
</dbReference>
<dbReference type="AlphaFoldDB" id="A0A091BKP9"/>
<reference evidence="2 3" key="1">
    <citation type="submission" date="2013-09" db="EMBL/GenBank/DDBJ databases">
        <title>Genome sequencing of Arenimonas oryziterrae.</title>
        <authorList>
            <person name="Chen F."/>
            <person name="Wang G."/>
        </authorList>
    </citation>
    <scope>NUCLEOTIDE SEQUENCE [LARGE SCALE GENOMIC DNA]</scope>
    <source>
        <strain evidence="2 3">YC6267</strain>
    </source>
</reference>
<dbReference type="PROSITE" id="PS51186">
    <property type="entry name" value="GNAT"/>
    <property type="match status" value="1"/>
</dbReference>
<dbReference type="GO" id="GO:0016747">
    <property type="term" value="F:acyltransferase activity, transferring groups other than amino-acyl groups"/>
    <property type="evidence" value="ECO:0007669"/>
    <property type="project" value="InterPro"/>
</dbReference>
<evidence type="ECO:0000313" key="3">
    <source>
        <dbReference type="Proteomes" id="UP000029385"/>
    </source>
</evidence>
<proteinExistence type="predicted"/>
<dbReference type="RefSeq" id="WP_022969051.1">
    <property type="nucleotide sequence ID" value="NZ_ATVD01000002.1"/>
</dbReference>
<dbReference type="Proteomes" id="UP000029385">
    <property type="component" value="Unassembled WGS sequence"/>
</dbReference>
<sequence length="227" mass="24622">MAKHPLDNPVWSSLTSLHADLAVTAGRAARYPSDVAPFVAIGSEDEQADDDVERLVAAGESVCFVGLAPSLSSGWSVKPVVPIAQMICLARLDVADGPPITELSPACVADMLALTALVYPYYFRPRTIEMGRYFGIHDDGRLVAMAGERMRFDGHQEISAVCTHPDYLGRGYAQRLVAVLTNDILDSARVPFLHVSHENTRAKSLYERMGYAHRADIALLAATRLAG</sequence>
<keyword evidence="3" id="KW-1185">Reference proteome</keyword>
<dbReference type="PATRIC" id="fig|1121015.4.peg.464"/>